<dbReference type="KEGG" id="tsig:D6T69_14115"/>
<evidence type="ECO:0000313" key="2">
    <source>
        <dbReference type="Proteomes" id="UP000274593"/>
    </source>
</evidence>
<dbReference type="EMBL" id="CP032548">
    <property type="protein sequence ID" value="AZJ36603.1"/>
    <property type="molecule type" value="Genomic_DNA"/>
</dbReference>
<reference evidence="1 2" key="1">
    <citation type="submission" date="2018-09" db="EMBL/GenBank/DDBJ databases">
        <title>Insights into the microbiota of Asian seabass (Lates calcarifer) with tenacibaculosis symptoms and description of sp. nov. Tenacibaculum singaporense.</title>
        <authorList>
            <person name="Miyake S."/>
            <person name="Soh M."/>
            <person name="Azman M.N."/>
            <person name="Ngoh S.Y."/>
            <person name="Orban L."/>
        </authorList>
    </citation>
    <scope>NUCLEOTIDE SEQUENCE [LARGE SCALE GENOMIC DNA]</scope>
    <source>
        <strain evidence="1 2">DSM 106434</strain>
    </source>
</reference>
<sequence length="102" mass="12174">MYTSNSKYKSHPYEDVLVSLNELKKTVNSLVSSIKKEDHINKYYTRKEVSILTKSSIQTIDNYIDKGWIKVEQFGPKKKLIHHYQIFNEDQTLKNFKYKRKA</sequence>
<dbReference type="Proteomes" id="UP000274593">
    <property type="component" value="Chromosome"/>
</dbReference>
<proteinExistence type="predicted"/>
<evidence type="ECO:0008006" key="3">
    <source>
        <dbReference type="Google" id="ProtNLM"/>
    </source>
</evidence>
<evidence type="ECO:0000313" key="1">
    <source>
        <dbReference type="EMBL" id="AZJ36603.1"/>
    </source>
</evidence>
<dbReference type="AlphaFoldDB" id="A0A3Q8RQ46"/>
<gene>
    <name evidence="1" type="ORF">D6T69_14115</name>
</gene>
<keyword evidence="2" id="KW-1185">Reference proteome</keyword>
<organism evidence="1 2">
    <name type="scientific">Tenacibaculum singaporense</name>
    <dbReference type="NCBI Taxonomy" id="2358479"/>
    <lineage>
        <taxon>Bacteria</taxon>
        <taxon>Pseudomonadati</taxon>
        <taxon>Bacteroidota</taxon>
        <taxon>Flavobacteriia</taxon>
        <taxon>Flavobacteriales</taxon>
        <taxon>Flavobacteriaceae</taxon>
        <taxon>Tenacibaculum</taxon>
    </lineage>
</organism>
<accession>A0A3Q8RQ46</accession>
<dbReference type="RefSeq" id="WP_125068488.1">
    <property type="nucleotide sequence ID" value="NZ_CP032548.1"/>
</dbReference>
<protein>
    <recommendedName>
        <fullName evidence="3">Helix-turn-helix domain-containing protein</fullName>
    </recommendedName>
</protein>
<name>A0A3Q8RQ46_9FLAO</name>